<dbReference type="VEuPathDB" id="VectorBase:LLONM1_000036"/>
<keyword evidence="3" id="KW-0732">Signal</keyword>
<dbReference type="Proteomes" id="UP000092461">
    <property type="component" value="Unassembled WGS sequence"/>
</dbReference>
<feature type="region of interest" description="Disordered" evidence="2">
    <location>
        <begin position="84"/>
        <end position="112"/>
    </location>
</feature>
<evidence type="ECO:0000256" key="1">
    <source>
        <dbReference type="PROSITE-ProRule" id="PRU00497"/>
    </source>
</evidence>
<dbReference type="KEGG" id="lll:129793661"/>
<dbReference type="OrthoDB" id="6436078at2759"/>
<keyword evidence="1" id="KW-0193">Cuticle</keyword>
<dbReference type="GeneID" id="129793661"/>
<dbReference type="VEuPathDB" id="VectorBase:LLOJ006190"/>
<accession>A0A1B0EVA3</accession>
<organism evidence="4 5">
    <name type="scientific">Lutzomyia longipalpis</name>
    <name type="common">Sand fly</name>
    <dbReference type="NCBI Taxonomy" id="7200"/>
    <lineage>
        <taxon>Eukaryota</taxon>
        <taxon>Metazoa</taxon>
        <taxon>Ecdysozoa</taxon>
        <taxon>Arthropoda</taxon>
        <taxon>Hexapoda</taxon>
        <taxon>Insecta</taxon>
        <taxon>Pterygota</taxon>
        <taxon>Neoptera</taxon>
        <taxon>Endopterygota</taxon>
        <taxon>Diptera</taxon>
        <taxon>Nematocera</taxon>
        <taxon>Psychodoidea</taxon>
        <taxon>Psychodidae</taxon>
        <taxon>Lutzomyia</taxon>
        <taxon>Lutzomyia</taxon>
    </lineage>
</organism>
<dbReference type="AlphaFoldDB" id="A0A1B0EVA3"/>
<dbReference type="EMBL" id="AJWK01019925">
    <property type="status" value="NOT_ANNOTATED_CDS"/>
    <property type="molecule type" value="Genomic_DNA"/>
</dbReference>
<proteinExistence type="predicted"/>
<dbReference type="EnsemblMetazoa" id="LLOJ006190-RA">
    <property type="protein sequence ID" value="LLOJ006190-PA"/>
    <property type="gene ID" value="LLOJ006190"/>
</dbReference>
<dbReference type="InterPro" id="IPR000618">
    <property type="entry name" value="Insect_cuticle"/>
</dbReference>
<feature type="chain" id="PRO_5008407053" evidence="3">
    <location>
        <begin position="18"/>
        <end position="268"/>
    </location>
</feature>
<evidence type="ECO:0000313" key="5">
    <source>
        <dbReference type="Proteomes" id="UP000092461"/>
    </source>
</evidence>
<reference evidence="4" key="1">
    <citation type="submission" date="2020-05" db="UniProtKB">
        <authorList>
            <consortium name="EnsemblMetazoa"/>
        </authorList>
    </citation>
    <scope>IDENTIFICATION</scope>
    <source>
        <strain evidence="4">Jacobina</strain>
    </source>
</reference>
<name>A0A1B0EVA3_LUTLO</name>
<evidence type="ECO:0000256" key="3">
    <source>
        <dbReference type="SAM" id="SignalP"/>
    </source>
</evidence>
<protein>
    <submittedName>
        <fullName evidence="4">Uncharacterized protein</fullName>
    </submittedName>
</protein>
<sequence>MWIKVSFFLSTLTLIVGLPVRDKPLPITQESIDGLKYLLKLRQMHLQEQLQQPQEFLFSYRIPTQEELAVPLDAEAVALQQMLPPPQVPNEPNYYAMKPRKGSKKYQPSQKQIHLRNPPLSPIVVEDEDPIRHDYPFEDVNYDLGEQFYLPEGPTHEEVATTEAAAAAQAEPAQHRELNTGETYSAIRRKTEPQEDRVEFQMHGHAGPKSYKFGYDTGKGKNRQFRFEEVDNEGKLKGHYGYFDKGGKMHVIKYTSSPEEGFKAEKAS</sequence>
<dbReference type="Pfam" id="PF00379">
    <property type="entry name" value="Chitin_bind_4"/>
    <property type="match status" value="1"/>
</dbReference>
<dbReference type="PROSITE" id="PS51155">
    <property type="entry name" value="CHIT_BIND_RR_2"/>
    <property type="match status" value="1"/>
</dbReference>
<dbReference type="RefSeq" id="XP_055689808.1">
    <property type="nucleotide sequence ID" value="XM_055833833.1"/>
</dbReference>
<evidence type="ECO:0000313" key="4">
    <source>
        <dbReference type="EnsemblMetazoa" id="LLOJ006190-PA"/>
    </source>
</evidence>
<feature type="signal peptide" evidence="3">
    <location>
        <begin position="1"/>
        <end position="17"/>
    </location>
</feature>
<keyword evidence="5" id="KW-1185">Reference proteome</keyword>
<dbReference type="GO" id="GO:0042302">
    <property type="term" value="F:structural constituent of cuticle"/>
    <property type="evidence" value="ECO:0007669"/>
    <property type="project" value="UniProtKB-UniRule"/>
</dbReference>
<evidence type="ECO:0000256" key="2">
    <source>
        <dbReference type="SAM" id="MobiDB-lite"/>
    </source>
</evidence>